<keyword evidence="1" id="KW-0472">Membrane</keyword>
<evidence type="ECO:0000313" key="3">
    <source>
        <dbReference type="Proteomes" id="UP000070700"/>
    </source>
</evidence>
<feature type="transmembrane region" description="Helical" evidence="1">
    <location>
        <begin position="98"/>
        <end position="115"/>
    </location>
</feature>
<dbReference type="OrthoDB" id="3555428at2759"/>
<organism evidence="2 3">
    <name type="scientific">Mollisia scopiformis</name>
    <name type="common">Conifer needle endophyte fungus</name>
    <name type="synonym">Phialocephala scopiformis</name>
    <dbReference type="NCBI Taxonomy" id="149040"/>
    <lineage>
        <taxon>Eukaryota</taxon>
        <taxon>Fungi</taxon>
        <taxon>Dikarya</taxon>
        <taxon>Ascomycota</taxon>
        <taxon>Pezizomycotina</taxon>
        <taxon>Leotiomycetes</taxon>
        <taxon>Helotiales</taxon>
        <taxon>Mollisiaceae</taxon>
        <taxon>Mollisia</taxon>
    </lineage>
</organism>
<accession>A0A132B2N9</accession>
<evidence type="ECO:0000313" key="2">
    <source>
        <dbReference type="EMBL" id="KUJ06665.1"/>
    </source>
</evidence>
<dbReference type="EMBL" id="KQ947444">
    <property type="protein sequence ID" value="KUJ06665.1"/>
    <property type="molecule type" value="Genomic_DNA"/>
</dbReference>
<dbReference type="STRING" id="149040.A0A132B2N9"/>
<dbReference type="InParanoid" id="A0A132B2N9"/>
<keyword evidence="1" id="KW-1133">Transmembrane helix</keyword>
<evidence type="ECO:0000256" key="1">
    <source>
        <dbReference type="SAM" id="Phobius"/>
    </source>
</evidence>
<proteinExistence type="predicted"/>
<dbReference type="Proteomes" id="UP000070700">
    <property type="component" value="Unassembled WGS sequence"/>
</dbReference>
<dbReference type="RefSeq" id="XP_018061020.1">
    <property type="nucleotide sequence ID" value="XM_018219048.1"/>
</dbReference>
<reference evidence="2 3" key="1">
    <citation type="submission" date="2015-10" db="EMBL/GenBank/DDBJ databases">
        <title>Full genome of DAOMC 229536 Phialocephala scopiformis, a fungal endophyte of spruce producing the potent anti-insectan compound rugulosin.</title>
        <authorList>
            <consortium name="DOE Joint Genome Institute"/>
            <person name="Walker A.K."/>
            <person name="Frasz S.L."/>
            <person name="Seifert K.A."/>
            <person name="Miller J.D."/>
            <person name="Mondo S.J."/>
            <person name="Labutti K."/>
            <person name="Lipzen A."/>
            <person name="Dockter R."/>
            <person name="Kennedy M."/>
            <person name="Grigoriev I.V."/>
            <person name="Spatafora J.W."/>
        </authorList>
    </citation>
    <scope>NUCLEOTIDE SEQUENCE [LARGE SCALE GENOMIC DNA]</scope>
    <source>
        <strain evidence="2 3">CBS 120377</strain>
    </source>
</reference>
<protein>
    <submittedName>
        <fullName evidence="2">Uncharacterized protein</fullName>
    </submittedName>
</protein>
<dbReference type="KEGG" id="psco:LY89DRAFT_726340"/>
<dbReference type="AlphaFoldDB" id="A0A132B2N9"/>
<keyword evidence="3" id="KW-1185">Reference proteome</keyword>
<gene>
    <name evidence="2" type="ORF">LY89DRAFT_726340</name>
</gene>
<keyword evidence="1" id="KW-0812">Transmembrane</keyword>
<dbReference type="GeneID" id="28828774"/>
<name>A0A132B2N9_MOLSC</name>
<sequence>MEEVSRISVSLVLMQESSTVKRRGSSRDPLRQVEQLGHLLKRNGSFRSPLTPPRFENHLNSPLLSPTFTKSGLSLRNGYHTSPAYATIQMRSQRVAKYARNVLILGLFLFVLHAFNPSHQLPSLSDSPRTQFSPWDALRVLESTQLGSFSPFIRRPRARVESRWIDLVGYKAEAGFAWERLATWKDRCFALGEKARASYFYRDGMPQSDSTETDWGNSTEALHADWVRYTGGFVEKKTGSGRTWQRWAMGSEPDYPDIRGNKGRLMLEIDQEAGQEMELDEVPDVIEDKGKKGIITKYGLHGSIRLIREVAATLKIQDENTVDEGLEIRVYGVHWPRLGVLMMTTTSDKFAGIFGLPHLNLNEPFFKTTQRLLNQTIRRTLEKDDHIPWLGKQTPQNASLDVPPRCEYVVYVQKHPVLRTTMHDWERPPIDCLYDDSIIDTQELQMTTVIFSPDCGFILESRGPGLFPPTNTQQWVCEAKPKPS</sequence>